<name>A0ACC0BMW8_CATRO</name>
<evidence type="ECO:0000313" key="2">
    <source>
        <dbReference type="Proteomes" id="UP001060085"/>
    </source>
</evidence>
<sequence length="139" mass="15952">MGTVLTKMSRSTTMRMIRRLLLKNFQDKYNLMYTKLIELVEVNKVLITDLQNVQKQKESLEQRNYELMTQVKDVTERLNCVESNITQMNTGKADLDETLQVGQSTCVKTALGYLGESTNNVVSKSSNLKAMFRRTNMTS</sequence>
<dbReference type="Proteomes" id="UP001060085">
    <property type="component" value="Linkage Group LG03"/>
</dbReference>
<keyword evidence="2" id="KW-1185">Reference proteome</keyword>
<evidence type="ECO:0000313" key="1">
    <source>
        <dbReference type="EMBL" id="KAI5673973.1"/>
    </source>
</evidence>
<dbReference type="EMBL" id="CM044703">
    <property type="protein sequence ID" value="KAI5673973.1"/>
    <property type="molecule type" value="Genomic_DNA"/>
</dbReference>
<proteinExistence type="predicted"/>
<organism evidence="1 2">
    <name type="scientific">Catharanthus roseus</name>
    <name type="common">Madagascar periwinkle</name>
    <name type="synonym">Vinca rosea</name>
    <dbReference type="NCBI Taxonomy" id="4058"/>
    <lineage>
        <taxon>Eukaryota</taxon>
        <taxon>Viridiplantae</taxon>
        <taxon>Streptophyta</taxon>
        <taxon>Embryophyta</taxon>
        <taxon>Tracheophyta</taxon>
        <taxon>Spermatophyta</taxon>
        <taxon>Magnoliopsida</taxon>
        <taxon>eudicotyledons</taxon>
        <taxon>Gunneridae</taxon>
        <taxon>Pentapetalae</taxon>
        <taxon>asterids</taxon>
        <taxon>lamiids</taxon>
        <taxon>Gentianales</taxon>
        <taxon>Apocynaceae</taxon>
        <taxon>Rauvolfioideae</taxon>
        <taxon>Vinceae</taxon>
        <taxon>Catharanthinae</taxon>
        <taxon>Catharanthus</taxon>
    </lineage>
</organism>
<accession>A0ACC0BMW8</accession>
<gene>
    <name evidence="1" type="ORF">M9H77_14337</name>
</gene>
<protein>
    <submittedName>
        <fullName evidence="1">Uncharacterized protein</fullName>
    </submittedName>
</protein>
<reference evidence="2" key="1">
    <citation type="journal article" date="2023" name="Nat. Plants">
        <title>Single-cell RNA sequencing provides a high-resolution roadmap for understanding the multicellular compartmentation of specialized metabolism.</title>
        <authorList>
            <person name="Sun S."/>
            <person name="Shen X."/>
            <person name="Li Y."/>
            <person name="Li Y."/>
            <person name="Wang S."/>
            <person name="Li R."/>
            <person name="Zhang H."/>
            <person name="Shen G."/>
            <person name="Guo B."/>
            <person name="Wei J."/>
            <person name="Xu J."/>
            <person name="St-Pierre B."/>
            <person name="Chen S."/>
            <person name="Sun C."/>
        </authorList>
    </citation>
    <scope>NUCLEOTIDE SEQUENCE [LARGE SCALE GENOMIC DNA]</scope>
</reference>
<comment type="caution">
    <text evidence="1">The sequence shown here is derived from an EMBL/GenBank/DDBJ whole genome shotgun (WGS) entry which is preliminary data.</text>
</comment>